<evidence type="ECO:0000256" key="10">
    <source>
        <dbReference type="ARBA" id="ARBA00022839"/>
    </source>
</evidence>
<dbReference type="FunFam" id="1.10.150.20:FF:000002">
    <property type="entry name" value="DNA polymerase I"/>
    <property type="match status" value="1"/>
</dbReference>
<keyword evidence="10 16" id="KW-0269">Exonuclease</keyword>
<evidence type="ECO:0000256" key="11">
    <source>
        <dbReference type="ARBA" id="ARBA00022932"/>
    </source>
</evidence>
<feature type="domain" description="3'-5' exonuclease" evidence="17">
    <location>
        <begin position="305"/>
        <end position="485"/>
    </location>
</feature>
<dbReference type="PROSITE" id="PS00447">
    <property type="entry name" value="DNA_POLYMERASE_A"/>
    <property type="match status" value="1"/>
</dbReference>
<dbReference type="InterPro" id="IPR036279">
    <property type="entry name" value="5-3_exonuclease_C_sf"/>
</dbReference>
<evidence type="ECO:0000256" key="13">
    <source>
        <dbReference type="ARBA" id="ARBA00023204"/>
    </source>
</evidence>
<comment type="caution">
    <text evidence="20">The sequence shown here is derived from an EMBL/GenBank/DDBJ whole genome shotgun (WGS) entry which is preliminary data.</text>
</comment>
<evidence type="ECO:0000259" key="18">
    <source>
        <dbReference type="SMART" id="SM00475"/>
    </source>
</evidence>
<dbReference type="EC" id="2.7.7.7" evidence="2 15"/>
<evidence type="ECO:0000256" key="1">
    <source>
        <dbReference type="ARBA" id="ARBA00007705"/>
    </source>
</evidence>
<evidence type="ECO:0000256" key="3">
    <source>
        <dbReference type="ARBA" id="ARBA00020311"/>
    </source>
</evidence>
<keyword evidence="6 16" id="KW-0235">DNA replication</keyword>
<dbReference type="GO" id="GO:0008409">
    <property type="term" value="F:5'-3' exonuclease activity"/>
    <property type="evidence" value="ECO:0007669"/>
    <property type="project" value="UniProtKB-UniRule"/>
</dbReference>
<comment type="catalytic activity">
    <reaction evidence="14 16">
        <text>DNA(n) + a 2'-deoxyribonucleoside 5'-triphosphate = DNA(n+1) + diphosphate</text>
        <dbReference type="Rhea" id="RHEA:22508"/>
        <dbReference type="Rhea" id="RHEA-COMP:17339"/>
        <dbReference type="Rhea" id="RHEA-COMP:17340"/>
        <dbReference type="ChEBI" id="CHEBI:33019"/>
        <dbReference type="ChEBI" id="CHEBI:61560"/>
        <dbReference type="ChEBI" id="CHEBI:173112"/>
        <dbReference type="EC" id="2.7.7.7"/>
    </reaction>
</comment>
<feature type="domain" description="DNA-directed DNA polymerase family A palm" evidence="19">
    <location>
        <begin position="656"/>
        <end position="857"/>
    </location>
</feature>
<dbReference type="GO" id="GO:0003677">
    <property type="term" value="F:DNA binding"/>
    <property type="evidence" value="ECO:0007669"/>
    <property type="project" value="UniProtKB-UniRule"/>
</dbReference>
<comment type="similarity">
    <text evidence="1 16">Belongs to the DNA polymerase type-A family.</text>
</comment>
<evidence type="ECO:0000256" key="12">
    <source>
        <dbReference type="ARBA" id="ARBA00023125"/>
    </source>
</evidence>
<dbReference type="SMART" id="SM00482">
    <property type="entry name" value="POLAc"/>
    <property type="match status" value="1"/>
</dbReference>
<dbReference type="Pfam" id="PF02739">
    <property type="entry name" value="5_3_exonuc_N"/>
    <property type="match status" value="1"/>
</dbReference>
<dbReference type="SMART" id="SM00474">
    <property type="entry name" value="35EXOc"/>
    <property type="match status" value="1"/>
</dbReference>
<dbReference type="InterPro" id="IPR008918">
    <property type="entry name" value="HhH2"/>
</dbReference>
<dbReference type="SMART" id="SM00475">
    <property type="entry name" value="53EXOc"/>
    <property type="match status" value="1"/>
</dbReference>
<dbReference type="SUPFAM" id="SSF47807">
    <property type="entry name" value="5' to 3' exonuclease, C-terminal subdomain"/>
    <property type="match status" value="1"/>
</dbReference>
<dbReference type="KEGG" id="ahs:AHALO_1318"/>
<dbReference type="CDD" id="cd08637">
    <property type="entry name" value="DNA_pol_A_pol_I_C"/>
    <property type="match status" value="1"/>
</dbReference>
<dbReference type="SUPFAM" id="SSF53098">
    <property type="entry name" value="Ribonuclease H-like"/>
    <property type="match status" value="1"/>
</dbReference>
<dbReference type="AlphaFoldDB" id="A0A2N1J1E4"/>
<dbReference type="FunFam" id="1.20.1060.10:FF:000001">
    <property type="entry name" value="DNA polymerase I"/>
    <property type="match status" value="1"/>
</dbReference>
<evidence type="ECO:0000256" key="2">
    <source>
        <dbReference type="ARBA" id="ARBA00012417"/>
    </source>
</evidence>
<dbReference type="InterPro" id="IPR002562">
    <property type="entry name" value="3'-5'_exonuclease_dom"/>
</dbReference>
<evidence type="ECO:0000256" key="7">
    <source>
        <dbReference type="ARBA" id="ARBA00022722"/>
    </source>
</evidence>
<organism evidence="20 21">
    <name type="scientific">Malaciobacter halophilus</name>
    <dbReference type="NCBI Taxonomy" id="197482"/>
    <lineage>
        <taxon>Bacteria</taxon>
        <taxon>Pseudomonadati</taxon>
        <taxon>Campylobacterota</taxon>
        <taxon>Epsilonproteobacteria</taxon>
        <taxon>Campylobacterales</taxon>
        <taxon>Arcobacteraceae</taxon>
        <taxon>Malaciobacter</taxon>
    </lineage>
</organism>
<evidence type="ECO:0000259" key="17">
    <source>
        <dbReference type="SMART" id="SM00474"/>
    </source>
</evidence>
<dbReference type="PRINTS" id="PR00868">
    <property type="entry name" value="DNAPOLI"/>
</dbReference>
<dbReference type="RefSeq" id="WP_101185192.1">
    <property type="nucleotide sequence ID" value="NZ_CP031218.1"/>
</dbReference>
<dbReference type="NCBIfam" id="NF004397">
    <property type="entry name" value="PRK05755.1"/>
    <property type="match status" value="1"/>
</dbReference>
<dbReference type="GO" id="GO:0003887">
    <property type="term" value="F:DNA-directed DNA polymerase activity"/>
    <property type="evidence" value="ECO:0007669"/>
    <property type="project" value="UniProtKB-UniRule"/>
</dbReference>
<dbReference type="InterPro" id="IPR001098">
    <property type="entry name" value="DNA-dir_DNA_pol_A_palm_dom"/>
</dbReference>
<evidence type="ECO:0000256" key="8">
    <source>
        <dbReference type="ARBA" id="ARBA00022763"/>
    </source>
</evidence>
<dbReference type="SUPFAM" id="SSF56672">
    <property type="entry name" value="DNA/RNA polymerases"/>
    <property type="match status" value="1"/>
</dbReference>
<dbReference type="PANTHER" id="PTHR10133">
    <property type="entry name" value="DNA POLYMERASE I"/>
    <property type="match status" value="1"/>
</dbReference>
<dbReference type="Gene3D" id="1.10.150.20">
    <property type="entry name" value="5' to 3' exonuclease, C-terminal subdomain"/>
    <property type="match status" value="2"/>
</dbReference>
<dbReference type="Pfam" id="PF00476">
    <property type="entry name" value="DNA_pol_A"/>
    <property type="match status" value="1"/>
</dbReference>
<dbReference type="GO" id="GO:0006302">
    <property type="term" value="P:double-strand break repair"/>
    <property type="evidence" value="ECO:0007669"/>
    <property type="project" value="TreeGrafter"/>
</dbReference>
<keyword evidence="13 16" id="KW-0234">DNA repair</keyword>
<dbReference type="Gene3D" id="1.20.1060.10">
    <property type="entry name" value="Taq DNA Polymerase, Chain T, domain 4"/>
    <property type="match status" value="1"/>
</dbReference>
<evidence type="ECO:0000256" key="9">
    <source>
        <dbReference type="ARBA" id="ARBA00022801"/>
    </source>
</evidence>
<dbReference type="PANTHER" id="PTHR10133:SF27">
    <property type="entry name" value="DNA POLYMERASE NU"/>
    <property type="match status" value="1"/>
</dbReference>
<evidence type="ECO:0000313" key="21">
    <source>
        <dbReference type="Proteomes" id="UP000233248"/>
    </source>
</evidence>
<dbReference type="InterPro" id="IPR043502">
    <property type="entry name" value="DNA/RNA_pol_sf"/>
</dbReference>
<dbReference type="SUPFAM" id="SSF88723">
    <property type="entry name" value="PIN domain-like"/>
    <property type="match status" value="1"/>
</dbReference>
<dbReference type="Gene3D" id="3.30.70.370">
    <property type="match status" value="1"/>
</dbReference>
<evidence type="ECO:0000256" key="14">
    <source>
        <dbReference type="ARBA" id="ARBA00049244"/>
    </source>
</evidence>
<dbReference type="CDD" id="cd09898">
    <property type="entry name" value="H3TH_53EXO"/>
    <property type="match status" value="1"/>
</dbReference>
<dbReference type="GO" id="GO:0006261">
    <property type="term" value="P:DNA-templated DNA replication"/>
    <property type="evidence" value="ECO:0007669"/>
    <property type="project" value="UniProtKB-UniRule"/>
</dbReference>
<evidence type="ECO:0000256" key="15">
    <source>
        <dbReference type="NCBIfam" id="TIGR00593"/>
    </source>
</evidence>
<keyword evidence="5 16" id="KW-0548">Nucleotidyltransferase</keyword>
<dbReference type="SMART" id="SM00279">
    <property type="entry name" value="HhH2"/>
    <property type="match status" value="1"/>
</dbReference>
<keyword evidence="21" id="KW-1185">Reference proteome</keyword>
<evidence type="ECO:0000313" key="20">
    <source>
        <dbReference type="EMBL" id="PKI80385.1"/>
    </source>
</evidence>
<reference evidence="20 21" key="1">
    <citation type="submission" date="2017-09" db="EMBL/GenBank/DDBJ databases">
        <title>Genomics of the genus Arcobacter.</title>
        <authorList>
            <person name="Perez-Cataluna A."/>
            <person name="Figueras M.J."/>
            <person name="Salas-Masso N."/>
        </authorList>
    </citation>
    <scope>NUCLEOTIDE SEQUENCE [LARGE SCALE GENOMIC DNA]</scope>
    <source>
        <strain evidence="20 21">DSM 18005</strain>
    </source>
</reference>
<proteinExistence type="inferred from homology"/>
<dbReference type="Gene3D" id="3.30.420.10">
    <property type="entry name" value="Ribonuclease H-like superfamily/Ribonuclease H"/>
    <property type="match status" value="1"/>
</dbReference>
<dbReference type="Gene3D" id="3.40.50.1010">
    <property type="entry name" value="5'-nuclease"/>
    <property type="match status" value="1"/>
</dbReference>
<evidence type="ECO:0000256" key="6">
    <source>
        <dbReference type="ARBA" id="ARBA00022705"/>
    </source>
</evidence>
<dbReference type="OrthoDB" id="9806424at2"/>
<sequence length="893" mass="102112">MKKTITVIDTFGFLFRSYYALPPLKSKQGFPTGLLTGFMNFIANIGKDFHTDYLVFALDSKGDTFRNEIYSEYKAHRPDVPEDLLKQLPVAIDWIEKMGFQTASRVGFEADDIIASIAHDAKTKDLEVRIVSHDKDLYQLIDDDTIYLFDPIKKTVINEDKCLEKYGVSPKQFTDYQALLGDSADNVPGVKGVGAKTAQALVSQYNTIENIYENLENIEKTRWKNLLEASKEMAFISKELVTLKVDCHVLDEIDKFTLPKENPILKIADTLVEYDLNRIIDRVNKDGLNYKTKIPQKEEKLLFDSVLLNTKEKLFDVLNSIKKDSIVAFDTETTDLDTKDAKIVGFSFSFEENKGYYVPIGHFYLGVCEQISLEDAKEALIKLNEFNLVAQNFKYDYEIIKVNFDLQMNLYADTMIMSWLLNPSSKLGLDAKAKEYFNHTMVAFKDLVKKGENFSSVEVEKACIYASEDAVITLKLFNKLKQTFNSLNLNYLFELGQTLEFEFTKVLAYMQENGIKIDISILEELKEKSLKHLQELTNSIYELAQCEFNINSPKQLGEVLFDKLGLTASKKTKSGYSTNEMVLQKLYKEHKIIPLLLDYRESHKLQSTYIEPLLNLAKQRNNRRIYTSFLQTGTATGRLSSKNPNLQNIPVKSEAGALIRSAFIPKEGFSLVGIDYSQIELRLLAHFSEDEALLEAFNNNLDIHNQTAIKIFGKEEASSKRAIAKSINFGLIYGMGSRKLADTLGIKTKEAKSYIESYFQAFKSVKDYLKSIEDSILETGYVETLLKRRRVFDFDSANGMQKAAFLREGVNTKFQGSAADLIKLSMLKIWQKYKNNDDIKMLLQIHDELIFEIKNEKIEEIGEDLVEIMENIVELKIPLKVSKNIGKSWQELK</sequence>
<evidence type="ECO:0000256" key="5">
    <source>
        <dbReference type="ARBA" id="ARBA00022695"/>
    </source>
</evidence>
<dbReference type="GO" id="GO:0008408">
    <property type="term" value="F:3'-5' exonuclease activity"/>
    <property type="evidence" value="ECO:0007669"/>
    <property type="project" value="UniProtKB-UniRule"/>
</dbReference>
<dbReference type="Pfam" id="PF01612">
    <property type="entry name" value="DNA_pol_A_exo1"/>
    <property type="match status" value="1"/>
</dbReference>
<dbReference type="CDD" id="cd06139">
    <property type="entry name" value="DNA_polA_I_Ecoli_like_exo"/>
    <property type="match status" value="1"/>
</dbReference>
<keyword evidence="4 16" id="KW-0808">Transferase</keyword>
<dbReference type="InterPro" id="IPR019760">
    <property type="entry name" value="DNA-dir_DNA_pol_A_CS"/>
</dbReference>
<keyword evidence="11 16" id="KW-0239">DNA-directed DNA polymerase</keyword>
<dbReference type="InterPro" id="IPR018320">
    <property type="entry name" value="DNA_polymerase_1"/>
</dbReference>
<keyword evidence="8 16" id="KW-0227">DNA damage</keyword>
<evidence type="ECO:0000256" key="16">
    <source>
        <dbReference type="RuleBase" id="RU004460"/>
    </source>
</evidence>
<dbReference type="FunFam" id="1.10.150.20:FF:000003">
    <property type="entry name" value="DNA polymerase I"/>
    <property type="match status" value="1"/>
</dbReference>
<evidence type="ECO:0000259" key="19">
    <source>
        <dbReference type="SMART" id="SM00482"/>
    </source>
</evidence>
<dbReference type="CDD" id="cd09859">
    <property type="entry name" value="PIN_53EXO"/>
    <property type="match status" value="1"/>
</dbReference>
<dbReference type="Pfam" id="PF01367">
    <property type="entry name" value="5_3_exonuc"/>
    <property type="match status" value="1"/>
</dbReference>
<dbReference type="NCBIfam" id="TIGR00593">
    <property type="entry name" value="pola"/>
    <property type="match status" value="1"/>
</dbReference>
<keyword evidence="7" id="KW-0540">Nuclease</keyword>
<gene>
    <name evidence="16" type="primary">polA</name>
    <name evidence="20" type="ORF">CP960_09565</name>
</gene>
<dbReference type="InterPro" id="IPR020046">
    <property type="entry name" value="5-3_exonucl_a-hlix_arch_N"/>
</dbReference>
<dbReference type="InterPro" id="IPR036397">
    <property type="entry name" value="RNaseH_sf"/>
</dbReference>
<dbReference type="InterPro" id="IPR029060">
    <property type="entry name" value="PIN-like_dom_sf"/>
</dbReference>
<dbReference type="InterPro" id="IPR002298">
    <property type="entry name" value="DNA_polymerase_A"/>
</dbReference>
<protein>
    <recommendedName>
        <fullName evidence="3 15">DNA polymerase I</fullName>
        <ecNumber evidence="2 15">2.7.7.7</ecNumber>
    </recommendedName>
</protein>
<accession>A0A2N1J1E4</accession>
<feature type="domain" description="5'-3' exonuclease" evidence="18">
    <location>
        <begin position="2"/>
        <end position="259"/>
    </location>
</feature>
<dbReference type="InterPro" id="IPR012337">
    <property type="entry name" value="RNaseH-like_sf"/>
</dbReference>
<keyword evidence="12 16" id="KW-0238">DNA-binding</keyword>
<dbReference type="EMBL" id="NXIF01000036">
    <property type="protein sequence ID" value="PKI80385.1"/>
    <property type="molecule type" value="Genomic_DNA"/>
</dbReference>
<name>A0A2N1J1E4_9BACT</name>
<dbReference type="Proteomes" id="UP000233248">
    <property type="component" value="Unassembled WGS sequence"/>
</dbReference>
<dbReference type="InterPro" id="IPR002421">
    <property type="entry name" value="5-3_exonuclease"/>
</dbReference>
<keyword evidence="9 16" id="KW-0378">Hydrolase</keyword>
<evidence type="ECO:0000256" key="4">
    <source>
        <dbReference type="ARBA" id="ARBA00022679"/>
    </source>
</evidence>
<comment type="function">
    <text evidence="16">In addition to polymerase activity, this DNA polymerase exhibits 3'-5' and 5'-3' exonuclease activity.</text>
</comment>
<dbReference type="InterPro" id="IPR020045">
    <property type="entry name" value="DNA_polI_H3TH"/>
</dbReference>